<dbReference type="Proteomes" id="UP001408789">
    <property type="component" value="Unassembled WGS sequence"/>
</dbReference>
<organism evidence="2 3">
    <name type="scientific">Deinandra increscens subsp. villosa</name>
    <dbReference type="NCBI Taxonomy" id="3103831"/>
    <lineage>
        <taxon>Eukaryota</taxon>
        <taxon>Viridiplantae</taxon>
        <taxon>Streptophyta</taxon>
        <taxon>Embryophyta</taxon>
        <taxon>Tracheophyta</taxon>
        <taxon>Spermatophyta</taxon>
        <taxon>Magnoliopsida</taxon>
        <taxon>eudicotyledons</taxon>
        <taxon>Gunneridae</taxon>
        <taxon>Pentapetalae</taxon>
        <taxon>asterids</taxon>
        <taxon>campanulids</taxon>
        <taxon>Asterales</taxon>
        <taxon>Asteraceae</taxon>
        <taxon>Asteroideae</taxon>
        <taxon>Heliantheae alliance</taxon>
        <taxon>Madieae</taxon>
        <taxon>Madiinae</taxon>
        <taxon>Deinandra</taxon>
    </lineage>
</organism>
<evidence type="ECO:0000313" key="2">
    <source>
        <dbReference type="EMBL" id="KAK9057882.1"/>
    </source>
</evidence>
<dbReference type="InterPro" id="IPR045272">
    <property type="entry name" value="ANXUR1/2-like"/>
</dbReference>
<dbReference type="PANTHER" id="PTHR27003">
    <property type="entry name" value="OS07G0166700 PROTEIN"/>
    <property type="match status" value="1"/>
</dbReference>
<dbReference type="EMBL" id="JBCNJP010000023">
    <property type="protein sequence ID" value="KAK9057882.1"/>
    <property type="molecule type" value="Genomic_DNA"/>
</dbReference>
<dbReference type="AlphaFoldDB" id="A0AAP0GRF9"/>
<evidence type="ECO:0000259" key="1">
    <source>
        <dbReference type="PROSITE" id="PS50011"/>
    </source>
</evidence>
<dbReference type="InterPro" id="IPR011009">
    <property type="entry name" value="Kinase-like_dom_sf"/>
</dbReference>
<dbReference type="SUPFAM" id="SSF56112">
    <property type="entry name" value="Protein kinase-like (PK-like)"/>
    <property type="match status" value="1"/>
</dbReference>
<comment type="caution">
    <text evidence="2">The sequence shown here is derived from an EMBL/GenBank/DDBJ whole genome shotgun (WGS) entry which is preliminary data.</text>
</comment>
<dbReference type="InterPro" id="IPR000719">
    <property type="entry name" value="Prot_kinase_dom"/>
</dbReference>
<protein>
    <recommendedName>
        <fullName evidence="1">Protein kinase domain-containing protein</fullName>
    </recommendedName>
</protein>
<dbReference type="PANTHER" id="PTHR27003:SF471">
    <property type="entry name" value="VASCULAR ENDOTHELIAL GROWTH FACTOR RECEPTOR 2 (VEGFR2)-RELATED"/>
    <property type="match status" value="1"/>
</dbReference>
<dbReference type="InterPro" id="IPR001245">
    <property type="entry name" value="Ser-Thr/Tyr_kinase_cat_dom"/>
</dbReference>
<feature type="domain" description="Protein kinase" evidence="1">
    <location>
        <begin position="27"/>
        <end position="297"/>
    </location>
</feature>
<dbReference type="GO" id="GO:0004714">
    <property type="term" value="F:transmembrane receptor protein tyrosine kinase activity"/>
    <property type="evidence" value="ECO:0007669"/>
    <property type="project" value="InterPro"/>
</dbReference>
<dbReference type="GO" id="GO:0009506">
    <property type="term" value="C:plasmodesma"/>
    <property type="evidence" value="ECO:0007669"/>
    <property type="project" value="TreeGrafter"/>
</dbReference>
<gene>
    <name evidence="2" type="ORF">SSX86_022721</name>
</gene>
<sequence>MSYDSQENLMKGLQLSLNDIKLATDNFSQKNRFGSGRYWDAYKGEIPNANANANTNIVAKRWGGKFDDQFSIELNILSKRKHKNIIGLVGYCNEMNEKIIVYEHMSKGSLDRYLKDSKLRWMKRLGICINVASALEFLHGGDVTLKKVIHRDIRCQGILLDQNWNAKLSNFELSSLDSSHQDMAHITDDAYLDPEYKQGFLTEKSDMYSFGVVLFEILCGRLTWIDGCEDYTRPIGPLAKHYYRQEKLDEMVFKDIKEQSVQQSLTIFTHIAYQCLHEDEYKRPEAGEVVIQLKKALELQEDFEIWEPKLPTYYKEIMRLSKTPEVYQKKDIYEKLSNGTLLPKEKMWFILSDNGEANKMISATATTKQFSYRNHESHKCRSSHISRFLSLSHSHTIFALLAFRAFRIRQKDWINSLDNTKGQDTRTYTSHRRFSHGNMAGIMM</sequence>
<dbReference type="Gene3D" id="3.30.200.20">
    <property type="entry name" value="Phosphorylase Kinase, domain 1"/>
    <property type="match status" value="1"/>
</dbReference>
<proteinExistence type="predicted"/>
<dbReference type="Gene3D" id="1.10.510.10">
    <property type="entry name" value="Transferase(Phosphotransferase) domain 1"/>
    <property type="match status" value="1"/>
</dbReference>
<evidence type="ECO:0000313" key="3">
    <source>
        <dbReference type="Proteomes" id="UP001408789"/>
    </source>
</evidence>
<accession>A0AAP0GRF9</accession>
<dbReference type="Pfam" id="PF07714">
    <property type="entry name" value="PK_Tyr_Ser-Thr"/>
    <property type="match status" value="1"/>
</dbReference>
<name>A0AAP0GRF9_9ASTR</name>
<keyword evidence="3" id="KW-1185">Reference proteome</keyword>
<dbReference type="PROSITE" id="PS50011">
    <property type="entry name" value="PROTEIN_KINASE_DOM"/>
    <property type="match status" value="1"/>
</dbReference>
<dbReference type="GO" id="GO:0005524">
    <property type="term" value="F:ATP binding"/>
    <property type="evidence" value="ECO:0007669"/>
    <property type="project" value="InterPro"/>
</dbReference>
<reference evidence="2 3" key="1">
    <citation type="submission" date="2024-04" db="EMBL/GenBank/DDBJ databases">
        <title>The reference genome of an endangered Asteraceae, Deinandra increscens subsp. villosa, native to the Central Coast of California.</title>
        <authorList>
            <person name="Guilliams M."/>
            <person name="Hasenstab-Lehman K."/>
            <person name="Meyer R."/>
            <person name="Mcevoy S."/>
        </authorList>
    </citation>
    <scope>NUCLEOTIDE SEQUENCE [LARGE SCALE GENOMIC DNA]</scope>
    <source>
        <tissue evidence="2">Leaf</tissue>
    </source>
</reference>
<dbReference type="GO" id="GO:0005886">
    <property type="term" value="C:plasma membrane"/>
    <property type="evidence" value="ECO:0007669"/>
    <property type="project" value="TreeGrafter"/>
</dbReference>